<reference evidence="2 3" key="1">
    <citation type="journal article" date="2015" name="Sci. Rep.">
        <title>Chromosome-level genome map provides insights into diverse defense mechanisms in the medicinal fungus Ganoderma sinense.</title>
        <authorList>
            <person name="Zhu Y."/>
            <person name="Xu J."/>
            <person name="Sun C."/>
            <person name="Zhou S."/>
            <person name="Xu H."/>
            <person name="Nelson D.R."/>
            <person name="Qian J."/>
            <person name="Song J."/>
            <person name="Luo H."/>
            <person name="Xiang L."/>
            <person name="Li Y."/>
            <person name="Xu Z."/>
            <person name="Ji A."/>
            <person name="Wang L."/>
            <person name="Lu S."/>
            <person name="Hayward A."/>
            <person name="Sun W."/>
            <person name="Li X."/>
            <person name="Schwartz D.C."/>
            <person name="Wang Y."/>
            <person name="Chen S."/>
        </authorList>
    </citation>
    <scope>NUCLEOTIDE SEQUENCE [LARGE SCALE GENOMIC DNA]</scope>
    <source>
        <strain evidence="2 3">ZZ0214-1</strain>
    </source>
</reference>
<name>A0A2G8RMH9_9APHY</name>
<protein>
    <submittedName>
        <fullName evidence="2">Uncharacterized protein</fullName>
    </submittedName>
</protein>
<evidence type="ECO:0000313" key="3">
    <source>
        <dbReference type="Proteomes" id="UP000230002"/>
    </source>
</evidence>
<evidence type="ECO:0000256" key="1">
    <source>
        <dbReference type="SAM" id="MobiDB-lite"/>
    </source>
</evidence>
<keyword evidence="3" id="KW-1185">Reference proteome</keyword>
<gene>
    <name evidence="2" type="ORF">GSI_15207</name>
</gene>
<feature type="compositionally biased region" description="Basic and acidic residues" evidence="1">
    <location>
        <begin position="292"/>
        <end position="304"/>
    </location>
</feature>
<feature type="compositionally biased region" description="Low complexity" evidence="1">
    <location>
        <begin position="258"/>
        <end position="282"/>
    </location>
</feature>
<dbReference type="AlphaFoldDB" id="A0A2G8RMH9"/>
<proteinExistence type="predicted"/>
<dbReference type="EMBL" id="AYKW01000069">
    <property type="protein sequence ID" value="PIL22518.1"/>
    <property type="molecule type" value="Genomic_DNA"/>
</dbReference>
<dbReference type="OrthoDB" id="8922241at2759"/>
<dbReference type="Proteomes" id="UP000230002">
    <property type="component" value="Unassembled WGS sequence"/>
</dbReference>
<feature type="compositionally biased region" description="Acidic residues" evidence="1">
    <location>
        <begin position="42"/>
        <end position="61"/>
    </location>
</feature>
<feature type="region of interest" description="Disordered" evidence="1">
    <location>
        <begin position="176"/>
        <end position="308"/>
    </location>
</feature>
<dbReference type="STRING" id="1077348.A0A2G8RMH9"/>
<comment type="caution">
    <text evidence="2">The sequence shown here is derived from an EMBL/GenBank/DDBJ whole genome shotgun (WGS) entry which is preliminary data.</text>
</comment>
<feature type="region of interest" description="Disordered" evidence="1">
    <location>
        <begin position="28"/>
        <end position="79"/>
    </location>
</feature>
<feature type="compositionally biased region" description="Acidic residues" evidence="1">
    <location>
        <begin position="207"/>
        <end position="230"/>
    </location>
</feature>
<accession>A0A2G8RMH9</accession>
<feature type="compositionally biased region" description="Basic residues" evidence="1">
    <location>
        <begin position="235"/>
        <end position="246"/>
    </location>
</feature>
<organism evidence="2 3">
    <name type="scientific">Ganoderma sinense ZZ0214-1</name>
    <dbReference type="NCBI Taxonomy" id="1077348"/>
    <lineage>
        <taxon>Eukaryota</taxon>
        <taxon>Fungi</taxon>
        <taxon>Dikarya</taxon>
        <taxon>Basidiomycota</taxon>
        <taxon>Agaricomycotina</taxon>
        <taxon>Agaricomycetes</taxon>
        <taxon>Polyporales</taxon>
        <taxon>Polyporaceae</taxon>
        <taxon>Ganoderma</taxon>
    </lineage>
</organism>
<evidence type="ECO:0000313" key="2">
    <source>
        <dbReference type="EMBL" id="PIL22518.1"/>
    </source>
</evidence>
<sequence length="412" mass="45593">MPSVRLARNSSAVLDSNLQWLAAEAPQFHTQPSSSYYTSAQDSDDDASGTDDDASGSDSDDDPYHPYNVDEPQRKWVSNGQYVYDAEQLQDGFHAPEHADVLVLDDAPFVPKVEDKEPLLHLDPALNFTSQSSQFLPASSQFLPASSPPPQTVSPLDVSRPLPAVFEAAPLPASRTCTHAARRSHPSRPVPIRSSARAKMVKREPSEEPDAEGDDDFFLESDADSEDDYVDPIATRRKSKKSRRRGASGTTRYRNRLSSSPYPSSARSSSAASCVSGSTSTTNTRPGSRNRQVFDEPPPRRGEGWTKTGPDAWQCRWCDHIQGNKRAPDMERHILSHFRDQQQTQWVCCGVPMHDADAYGVNAERGAWVFKGQVMVGGCHESFSRMDALKRHWNNPNVPCNGSTAYSRPEDD</sequence>